<dbReference type="Proteomes" id="UP000272025">
    <property type="component" value="Unassembled WGS sequence"/>
</dbReference>
<accession>A0A3N2PRQ4</accession>
<dbReference type="AlphaFoldDB" id="A0A3N2PRQ4"/>
<keyword evidence="3" id="KW-1185">Reference proteome</keyword>
<name>A0A3N2PRQ4_SODAK</name>
<reference evidence="2 3" key="1">
    <citation type="journal article" date="2018" name="Mol. Ecol.">
        <title>The obligate alkalophilic soda-lake fungus Sodiomyces alkalinus has shifted to a protein diet.</title>
        <authorList>
            <person name="Grum-Grzhimaylo A.A."/>
            <person name="Falkoski D.L."/>
            <person name="van den Heuvel J."/>
            <person name="Valero-Jimenez C.A."/>
            <person name="Min B."/>
            <person name="Choi I.G."/>
            <person name="Lipzen A."/>
            <person name="Daum C.G."/>
            <person name="Aanen D.K."/>
            <person name="Tsang A."/>
            <person name="Henrissat B."/>
            <person name="Bilanenko E.N."/>
            <person name="de Vries R.P."/>
            <person name="van Kan J.A.L."/>
            <person name="Grigoriev I.V."/>
            <person name="Debets A.J.M."/>
        </authorList>
    </citation>
    <scope>NUCLEOTIDE SEQUENCE [LARGE SCALE GENOMIC DNA]</scope>
    <source>
        <strain evidence="2 3">F11</strain>
    </source>
</reference>
<evidence type="ECO:0000313" key="2">
    <source>
        <dbReference type="EMBL" id="ROT37175.1"/>
    </source>
</evidence>
<dbReference type="EMBL" id="ML119057">
    <property type="protein sequence ID" value="ROT37175.1"/>
    <property type="molecule type" value="Genomic_DNA"/>
</dbReference>
<feature type="region of interest" description="Disordered" evidence="1">
    <location>
        <begin position="92"/>
        <end position="137"/>
    </location>
</feature>
<organism evidence="2 3">
    <name type="scientific">Sodiomyces alkalinus (strain CBS 110278 / VKM F-3762 / F11)</name>
    <name type="common">Alkaliphilic filamentous fungus</name>
    <dbReference type="NCBI Taxonomy" id="1314773"/>
    <lineage>
        <taxon>Eukaryota</taxon>
        <taxon>Fungi</taxon>
        <taxon>Dikarya</taxon>
        <taxon>Ascomycota</taxon>
        <taxon>Pezizomycotina</taxon>
        <taxon>Sordariomycetes</taxon>
        <taxon>Hypocreomycetidae</taxon>
        <taxon>Glomerellales</taxon>
        <taxon>Plectosphaerellaceae</taxon>
        <taxon>Sodiomyces</taxon>
    </lineage>
</organism>
<proteinExistence type="predicted"/>
<dbReference type="GeneID" id="39575603"/>
<evidence type="ECO:0000256" key="1">
    <source>
        <dbReference type="SAM" id="MobiDB-lite"/>
    </source>
</evidence>
<protein>
    <submittedName>
        <fullName evidence="2">Uncharacterized protein</fullName>
    </submittedName>
</protein>
<dbReference type="RefSeq" id="XP_028464981.1">
    <property type="nucleotide sequence ID" value="XM_028607125.1"/>
</dbReference>
<gene>
    <name evidence="2" type="ORF">SODALDRAFT_189961</name>
</gene>
<sequence>MQWSPYNPQSAIRNPLSDLMSLRRVSIICPATHSRFKLQTVGVTSREQKELEYLGLGCGLFIEGSLPGCLVVSLHLPDHLFLRPASDPPVLSVLQRTDRRQPGQPPRAASGPRPPICTQPKTDPTRVSPIWPAPRFA</sequence>
<evidence type="ECO:0000313" key="3">
    <source>
        <dbReference type="Proteomes" id="UP000272025"/>
    </source>
</evidence>